<dbReference type="InterPro" id="IPR050223">
    <property type="entry name" value="D-isomer_2-hydroxyacid_DH"/>
</dbReference>
<organism evidence="3 4">
    <name type="scientific">Naumovozyma castellii</name>
    <name type="common">Yeast</name>
    <name type="synonym">Saccharomyces castellii</name>
    <dbReference type="NCBI Taxonomy" id="27288"/>
    <lineage>
        <taxon>Eukaryota</taxon>
        <taxon>Fungi</taxon>
        <taxon>Dikarya</taxon>
        <taxon>Ascomycota</taxon>
        <taxon>Saccharomycotina</taxon>
        <taxon>Saccharomycetes</taxon>
        <taxon>Saccharomycetales</taxon>
        <taxon>Saccharomycetaceae</taxon>
        <taxon>Naumovozyma</taxon>
    </lineage>
</organism>
<dbReference type="GO" id="GO:0016618">
    <property type="term" value="F:hydroxypyruvate reductase [NAD(P)H] activity"/>
    <property type="evidence" value="ECO:0007669"/>
    <property type="project" value="TreeGrafter"/>
</dbReference>
<dbReference type="HOGENOM" id="CLU_019796_1_2_1"/>
<accession>G0VCF9</accession>
<dbReference type="GO" id="GO:0051287">
    <property type="term" value="F:NAD binding"/>
    <property type="evidence" value="ECO:0007669"/>
    <property type="project" value="InterPro"/>
</dbReference>
<dbReference type="EMBL" id="HE576754">
    <property type="protein sequence ID" value="CCC69169.1"/>
    <property type="molecule type" value="Genomic_DNA"/>
</dbReference>
<dbReference type="GeneID" id="96902752"/>
<dbReference type="PANTHER" id="PTHR10996:SF279">
    <property type="entry name" value="2-HYDROXYACID DEHYDROGENASE YPL113C-RELATED"/>
    <property type="match status" value="1"/>
</dbReference>
<gene>
    <name evidence="3" type="primary">NCAS0C01790</name>
    <name evidence="3" type="ordered locus">NCAS_0C01790</name>
</gene>
<dbReference type="OMA" id="RGSCIDE"/>
<dbReference type="RefSeq" id="XP_003675535.1">
    <property type="nucleotide sequence ID" value="XM_003675487.1"/>
</dbReference>
<name>G0VCF9_NAUCA</name>
<dbReference type="KEGG" id="ncs:NCAS_0C01790"/>
<dbReference type="FunCoup" id="G0VCF9">
    <property type="interactions" value="57"/>
</dbReference>
<reference evidence="3 4" key="1">
    <citation type="journal article" date="2011" name="Proc. Natl. Acad. Sci. U.S.A.">
        <title>Evolutionary erosion of yeast sex chromosomes by mating-type switching accidents.</title>
        <authorList>
            <person name="Gordon J.L."/>
            <person name="Armisen D."/>
            <person name="Proux-Wera E."/>
            <person name="Oheigeartaigh S.S."/>
            <person name="Byrne K.P."/>
            <person name="Wolfe K.H."/>
        </authorList>
    </citation>
    <scope>NUCLEOTIDE SEQUENCE [LARGE SCALE GENOMIC DNA]</scope>
    <source>
        <strain evidence="4">ATCC 76901 / BCRC 22586 / CBS 4309 / NBRC 1992 / NRRL Y-12630</strain>
    </source>
</reference>
<keyword evidence="1" id="KW-0560">Oxidoreductase</keyword>
<evidence type="ECO:0000256" key="1">
    <source>
        <dbReference type="ARBA" id="ARBA00023002"/>
    </source>
</evidence>
<dbReference type="AlphaFoldDB" id="G0VCF9"/>
<evidence type="ECO:0000313" key="4">
    <source>
        <dbReference type="Proteomes" id="UP000001640"/>
    </source>
</evidence>
<dbReference type="InterPro" id="IPR036291">
    <property type="entry name" value="NAD(P)-bd_dom_sf"/>
</dbReference>
<dbReference type="InParanoid" id="G0VCF9"/>
<sequence>MRTKRIKLPRSDQPKVVIPYRDHWEVAIHTEYFRKLSRTIEFHKYKLTTLENFIADLEKNEVEGLWITEELLDVFGDINKYVDCMPYTMTAFFVPWVGCEFLDMDLMQDNLIMVCNLGPHAAEEVSEIAVNLVISCFRMTTFWEHWFRNEHVGDIKNCKKYIGGSLSNSEDSKMPLQVQKGKVEDQLLDYSKNFKIGGKKVESLQKKTALIVGFGSIGQNIGRKLKLAFNMKIIYFKRSGPISTKALGYKARFCEDFDNPHTWKEADVIILSLPGGPSTENIINKRIFSMCKQGVRVVNVGRGSVIQEEDLLEALESGKVASAGLDVFKNEEEMVNPKLIQRWDVTAYPHIGSTVADMIAKQTDITLANIEDIFVFSGNGKFPVY</sequence>
<proteinExistence type="predicted"/>
<reference key="2">
    <citation type="submission" date="2011-08" db="EMBL/GenBank/DDBJ databases">
        <title>Genome sequence of Naumovozyma castellii.</title>
        <authorList>
            <person name="Gordon J.L."/>
            <person name="Armisen D."/>
            <person name="Proux-Wera E."/>
            <person name="OhEigeartaigh S.S."/>
            <person name="Byrne K.P."/>
            <person name="Wolfe K.H."/>
        </authorList>
    </citation>
    <scope>NUCLEOTIDE SEQUENCE</scope>
    <source>
        <strain>Type strain:CBS 4309</strain>
    </source>
</reference>
<evidence type="ECO:0000259" key="2">
    <source>
        <dbReference type="Pfam" id="PF02826"/>
    </source>
</evidence>
<dbReference type="GO" id="GO:0005829">
    <property type="term" value="C:cytosol"/>
    <property type="evidence" value="ECO:0007669"/>
    <property type="project" value="TreeGrafter"/>
</dbReference>
<dbReference type="OrthoDB" id="298012at2759"/>
<evidence type="ECO:0000313" key="3">
    <source>
        <dbReference type="EMBL" id="CCC69169.1"/>
    </source>
</evidence>
<dbReference type="GO" id="GO:0030267">
    <property type="term" value="F:glyoxylate reductase (NADPH) activity"/>
    <property type="evidence" value="ECO:0007669"/>
    <property type="project" value="TreeGrafter"/>
</dbReference>
<dbReference type="Pfam" id="PF02826">
    <property type="entry name" value="2-Hacid_dh_C"/>
    <property type="match status" value="1"/>
</dbReference>
<dbReference type="InterPro" id="IPR006140">
    <property type="entry name" value="D-isomer_DH_NAD-bd"/>
</dbReference>
<feature type="domain" description="D-isomer specific 2-hydroxyacid dehydrogenase NAD-binding" evidence="2">
    <location>
        <begin position="200"/>
        <end position="352"/>
    </location>
</feature>
<dbReference type="STRING" id="1064592.G0VCF9"/>
<keyword evidence="4" id="KW-1185">Reference proteome</keyword>
<dbReference type="Proteomes" id="UP000001640">
    <property type="component" value="Chromosome 3"/>
</dbReference>
<dbReference type="eggNOG" id="KOG0069">
    <property type="taxonomic scope" value="Eukaryota"/>
</dbReference>
<dbReference type="PANTHER" id="PTHR10996">
    <property type="entry name" value="2-HYDROXYACID DEHYDROGENASE-RELATED"/>
    <property type="match status" value="1"/>
</dbReference>
<protein>
    <recommendedName>
        <fullName evidence="2">D-isomer specific 2-hydroxyacid dehydrogenase NAD-binding domain-containing protein</fullName>
    </recommendedName>
</protein>
<dbReference type="SUPFAM" id="SSF51735">
    <property type="entry name" value="NAD(P)-binding Rossmann-fold domains"/>
    <property type="match status" value="1"/>
</dbReference>
<dbReference type="Gene3D" id="3.40.50.720">
    <property type="entry name" value="NAD(P)-binding Rossmann-like Domain"/>
    <property type="match status" value="2"/>
</dbReference>